<dbReference type="EMBL" id="MN740462">
    <property type="protein sequence ID" value="QHU27796.1"/>
    <property type="molecule type" value="Genomic_DNA"/>
</dbReference>
<name>A0A6C0LA10_9ZZZZ</name>
<sequence>MKSYDDLNDYIRSFDDNFPEEYDYLAKKIDELICEGFIETALYNDKVLYSAKKSLRIEECNNMEDNIKKSILLLLIKNKHTFFILQNTQKGKTKIVVIELKRWAQDNTKKVVTFYIVDNDKTLSDQSVDSITRNFEKINVKIFSLNSNTKVTFDIIKTYIDAYASDTEGDYPMPIITLLCNNKQCEKMLKLLAHIEKKVSVNNSQLRYAMIWDEADKTYPQLRDKPFTINNTTITCKTFTVENTIALYRLGFVTATDGNLLDEDYPECSNASLYNVEISPEDQKNYRALHHEESITHIMPFTSKHTHNSYAIDILENNKEHFTTPIVLPTGEIYYRKIIAISNHRTKDMDEFAKYCISNNNYYAIVFNGNSGTSIKIYSYENDIRVYKTKGCKFNELLYYLYKKLNLNDKPIIIIGSKKIDRGVGFHYCPNNDDEIVIECVPKLGKLISKNRDGLVWSDIILGRIDNIASASQKSGRGSGNIGNSPQYSGKTNYWMDEETEQKIRRHNTMVDKSNTFIGYSIGMAVNEAKNNLPEIKAKEPKKGNNIVEAPVSFKTPKQALDYLKTIPGYENIKKEASAFIEKEGYIISTRLNAHYNKKKEELEANDRLTFDIFKSIPLGMCISAGEVGNKYVLYPVYKDMSDKTVMYYLRYYKKSNSSE</sequence>
<dbReference type="AlphaFoldDB" id="A0A6C0LA10"/>
<reference evidence="1" key="1">
    <citation type="journal article" date="2020" name="Nature">
        <title>Giant virus diversity and host interactions through global metagenomics.</title>
        <authorList>
            <person name="Schulz F."/>
            <person name="Roux S."/>
            <person name="Paez-Espino D."/>
            <person name="Jungbluth S."/>
            <person name="Walsh D.A."/>
            <person name="Denef V.J."/>
            <person name="McMahon K.D."/>
            <person name="Konstantinidis K.T."/>
            <person name="Eloe-Fadrosh E.A."/>
            <person name="Kyrpides N.C."/>
            <person name="Woyke T."/>
        </authorList>
    </citation>
    <scope>NUCLEOTIDE SEQUENCE</scope>
    <source>
        <strain evidence="1">GVMAG-M-3300027769-26</strain>
    </source>
</reference>
<evidence type="ECO:0000313" key="1">
    <source>
        <dbReference type="EMBL" id="QHU27796.1"/>
    </source>
</evidence>
<accession>A0A6C0LA10</accession>
<organism evidence="1">
    <name type="scientific">viral metagenome</name>
    <dbReference type="NCBI Taxonomy" id="1070528"/>
    <lineage>
        <taxon>unclassified sequences</taxon>
        <taxon>metagenomes</taxon>
        <taxon>organismal metagenomes</taxon>
    </lineage>
</organism>
<protein>
    <submittedName>
        <fullName evidence="1">Uncharacterized protein</fullName>
    </submittedName>
</protein>
<proteinExistence type="predicted"/>